<sequence>MHIFEINGSDQAKGLKHFLWELGSFPKTETRLSHIDEAVACGFGFRTHAALRASFSGGAITAVLNEDAFANRLCSLQTHATHAEPAKKLFRLAAFFLLDERLEGNRAGSSRRDQLIAPLGGDEPPKVRVWRTIVNLIEGDNLSLIRFDLFRPMGYAIAVPYLHFVGQQEAKVPIEISQRIRDMLYEEEEFCAAHPEISFDKDRVFPGINQAYKENVDFNIRSDADRMLLEKQILKGEPGIANLYEGYVLGCRKALDYRLCALRNLIEQRQRDTYSIPKLTATSIVQPMPEWLAQQYKTSSALAREQREDLLSRIA</sequence>
<dbReference type="EMBL" id="JABEQP010000026">
    <property type="protein sequence ID" value="MBB2199657.1"/>
    <property type="molecule type" value="Genomic_DNA"/>
</dbReference>
<dbReference type="Proteomes" id="UP000530320">
    <property type="component" value="Unassembled WGS sequence"/>
</dbReference>
<comment type="caution">
    <text evidence="1">The sequence shown here is derived from an EMBL/GenBank/DDBJ whole genome shotgun (WGS) entry which is preliminary data.</text>
</comment>
<organism evidence="1 2">
    <name type="scientific">Gluconacetobacter dulcium</name>
    <dbReference type="NCBI Taxonomy" id="2729096"/>
    <lineage>
        <taxon>Bacteria</taxon>
        <taxon>Pseudomonadati</taxon>
        <taxon>Pseudomonadota</taxon>
        <taxon>Alphaproteobacteria</taxon>
        <taxon>Acetobacterales</taxon>
        <taxon>Acetobacteraceae</taxon>
        <taxon>Gluconacetobacter</taxon>
    </lineage>
</organism>
<evidence type="ECO:0000313" key="2">
    <source>
        <dbReference type="Proteomes" id="UP000530320"/>
    </source>
</evidence>
<reference evidence="1 2" key="1">
    <citation type="submission" date="2020-04" db="EMBL/GenBank/DDBJ databases">
        <title>Description of novel Gluconacetobacter.</title>
        <authorList>
            <person name="Sombolestani A."/>
        </authorList>
    </citation>
    <scope>NUCLEOTIDE SEQUENCE [LARGE SCALE GENOMIC DNA]</scope>
    <source>
        <strain evidence="1 2">LMG 22058</strain>
    </source>
</reference>
<gene>
    <name evidence="1" type="ORF">HLH44_19870</name>
</gene>
<protein>
    <submittedName>
        <fullName evidence="1">Uncharacterized protein</fullName>
    </submittedName>
</protein>
<dbReference type="RefSeq" id="WP_183010571.1">
    <property type="nucleotide sequence ID" value="NZ_JABEQP010000026.1"/>
</dbReference>
<proteinExistence type="predicted"/>
<name>A0A7W4PIU5_9PROT</name>
<accession>A0A7W4PIU5</accession>
<dbReference type="AlphaFoldDB" id="A0A7W4PIU5"/>
<evidence type="ECO:0000313" key="1">
    <source>
        <dbReference type="EMBL" id="MBB2199657.1"/>
    </source>
</evidence>